<sequence length="450" mass="48196">MQKVDQKETSGSVHGDDPEDSQHMGKDPNREGGPRASLALLGAFTAIFCTVGFINAFGVFQEYYQLNQLSEHTPFDISWLGSFTSFAMFLFAIPAGILMDRIGPIIPITVGSVAILLGVFMTSLCHTYWQFFLAQALLLGTGIGFVATPSFAVVPRYFKQNRALAMGVTIGGSSLGGIIWPIMLNRLLNHTGVGFGWTLRIVGFVMLPLLAVTCLTIRLPLPTAARDPIEQVEEQDRATDTTDEAEKTSKDNEEAGTLPVWKNTNSIILCAAIALVYLGFFGPFFYVSSYAVSIGQSSSFSFYLIAILNAASLFGRILPGIVADRYGSWNLLLVSMLTSSIVAFCMTAATSTAGIIVWSLAYGFASGAILSLQSACAVSLVKPQDSGKAIGMVMGSASITGLFGSPICGQLVQHYGYLAMAMFTGSVLIAGGLVEAVARFRLRPKVFARI</sequence>
<dbReference type="CDD" id="cd17352">
    <property type="entry name" value="MFS_MCT_SLC16"/>
    <property type="match status" value="1"/>
</dbReference>
<feature type="transmembrane region" description="Helical" evidence="4">
    <location>
        <begin position="330"/>
        <end position="349"/>
    </location>
</feature>
<evidence type="ECO:0000313" key="7">
    <source>
        <dbReference type="Proteomes" id="UP001562354"/>
    </source>
</evidence>
<comment type="similarity">
    <text evidence="2">Belongs to the major facilitator superfamily. Monocarboxylate porter (TC 2.A.1.13) family.</text>
</comment>
<dbReference type="PROSITE" id="PS50850">
    <property type="entry name" value="MFS"/>
    <property type="match status" value="1"/>
</dbReference>
<keyword evidence="4" id="KW-0472">Membrane</keyword>
<dbReference type="SUPFAM" id="SSF103473">
    <property type="entry name" value="MFS general substrate transporter"/>
    <property type="match status" value="1"/>
</dbReference>
<dbReference type="InterPro" id="IPR050327">
    <property type="entry name" value="Proton-linked_MCT"/>
</dbReference>
<keyword evidence="4" id="KW-0812">Transmembrane</keyword>
<gene>
    <name evidence="6" type="ORF">AAFC00_006630</name>
</gene>
<dbReference type="InterPro" id="IPR036259">
    <property type="entry name" value="MFS_trans_sf"/>
</dbReference>
<name>A0ABR3PAL7_9PEZI</name>
<dbReference type="Proteomes" id="UP001562354">
    <property type="component" value="Unassembled WGS sequence"/>
</dbReference>
<feature type="region of interest" description="Disordered" evidence="3">
    <location>
        <begin position="1"/>
        <end position="32"/>
    </location>
</feature>
<dbReference type="Gene3D" id="1.20.1250.20">
    <property type="entry name" value="MFS general substrate transporter like domains"/>
    <property type="match status" value="1"/>
</dbReference>
<proteinExistence type="inferred from homology"/>
<organism evidence="6 7">
    <name type="scientific">Neodothiora populina</name>
    <dbReference type="NCBI Taxonomy" id="2781224"/>
    <lineage>
        <taxon>Eukaryota</taxon>
        <taxon>Fungi</taxon>
        <taxon>Dikarya</taxon>
        <taxon>Ascomycota</taxon>
        <taxon>Pezizomycotina</taxon>
        <taxon>Dothideomycetes</taxon>
        <taxon>Dothideomycetidae</taxon>
        <taxon>Dothideales</taxon>
        <taxon>Dothioraceae</taxon>
        <taxon>Neodothiora</taxon>
    </lineage>
</organism>
<accession>A0ABR3PAL7</accession>
<feature type="transmembrane region" description="Helical" evidence="4">
    <location>
        <begin position="36"/>
        <end position="57"/>
    </location>
</feature>
<dbReference type="RefSeq" id="XP_069199487.1">
    <property type="nucleotide sequence ID" value="XM_069346617.1"/>
</dbReference>
<dbReference type="GeneID" id="95980329"/>
<evidence type="ECO:0000313" key="6">
    <source>
        <dbReference type="EMBL" id="KAL1303212.1"/>
    </source>
</evidence>
<dbReference type="PANTHER" id="PTHR11360">
    <property type="entry name" value="MONOCARBOXYLATE TRANSPORTER"/>
    <property type="match status" value="1"/>
</dbReference>
<dbReference type="InterPro" id="IPR011701">
    <property type="entry name" value="MFS"/>
</dbReference>
<evidence type="ECO:0000259" key="5">
    <source>
        <dbReference type="PROSITE" id="PS50850"/>
    </source>
</evidence>
<dbReference type="InterPro" id="IPR020846">
    <property type="entry name" value="MFS_dom"/>
</dbReference>
<dbReference type="EMBL" id="JBFMKM010000010">
    <property type="protein sequence ID" value="KAL1303212.1"/>
    <property type="molecule type" value="Genomic_DNA"/>
</dbReference>
<comment type="caution">
    <text evidence="6">The sequence shown here is derived from an EMBL/GenBank/DDBJ whole genome shotgun (WGS) entry which is preliminary data.</text>
</comment>
<feature type="transmembrane region" description="Helical" evidence="4">
    <location>
        <begin position="77"/>
        <end position="98"/>
    </location>
</feature>
<feature type="compositionally biased region" description="Basic and acidic residues" evidence="3">
    <location>
        <begin position="234"/>
        <end position="253"/>
    </location>
</feature>
<feature type="transmembrane region" description="Helical" evidence="4">
    <location>
        <begin position="128"/>
        <end position="151"/>
    </location>
</feature>
<reference evidence="6 7" key="1">
    <citation type="submission" date="2024-07" db="EMBL/GenBank/DDBJ databases">
        <title>Draft sequence of the Neodothiora populina.</title>
        <authorList>
            <person name="Drown D.D."/>
            <person name="Schuette U.S."/>
            <person name="Buechlein A.B."/>
            <person name="Rusch D.R."/>
            <person name="Winton L.W."/>
            <person name="Adams G.A."/>
        </authorList>
    </citation>
    <scope>NUCLEOTIDE SEQUENCE [LARGE SCALE GENOMIC DNA]</scope>
    <source>
        <strain evidence="6 7">CPC 39397</strain>
    </source>
</reference>
<evidence type="ECO:0000256" key="4">
    <source>
        <dbReference type="SAM" id="Phobius"/>
    </source>
</evidence>
<protein>
    <recommendedName>
        <fullName evidence="5">Major facilitator superfamily (MFS) profile domain-containing protein</fullName>
    </recommendedName>
</protein>
<keyword evidence="7" id="KW-1185">Reference proteome</keyword>
<feature type="transmembrane region" description="Helical" evidence="4">
    <location>
        <begin position="105"/>
        <end position="122"/>
    </location>
</feature>
<feature type="transmembrane region" description="Helical" evidence="4">
    <location>
        <begin position="355"/>
        <end position="381"/>
    </location>
</feature>
<dbReference type="Pfam" id="PF07690">
    <property type="entry name" value="MFS_1"/>
    <property type="match status" value="1"/>
</dbReference>
<feature type="transmembrane region" description="Helical" evidence="4">
    <location>
        <begin position="418"/>
        <end position="440"/>
    </location>
</feature>
<feature type="region of interest" description="Disordered" evidence="3">
    <location>
        <begin position="230"/>
        <end position="254"/>
    </location>
</feature>
<feature type="transmembrane region" description="Helical" evidence="4">
    <location>
        <begin position="163"/>
        <end position="183"/>
    </location>
</feature>
<feature type="domain" description="Major facilitator superfamily (MFS) profile" evidence="5">
    <location>
        <begin position="35"/>
        <end position="443"/>
    </location>
</feature>
<keyword evidence="4" id="KW-1133">Transmembrane helix</keyword>
<dbReference type="PANTHER" id="PTHR11360:SF250">
    <property type="entry name" value="MFS-TYPE TRANSPORTER AFUA_1G00970"/>
    <property type="match status" value="1"/>
</dbReference>
<comment type="subcellular location">
    <subcellularLocation>
        <location evidence="1">Membrane</location>
        <topology evidence="1">Multi-pass membrane protein</topology>
    </subcellularLocation>
</comment>
<feature type="transmembrane region" description="Helical" evidence="4">
    <location>
        <begin position="267"/>
        <end position="288"/>
    </location>
</feature>
<feature type="transmembrane region" description="Helical" evidence="4">
    <location>
        <begin position="300"/>
        <end position="318"/>
    </location>
</feature>
<evidence type="ECO:0000256" key="3">
    <source>
        <dbReference type="SAM" id="MobiDB-lite"/>
    </source>
</evidence>
<feature type="transmembrane region" description="Helical" evidence="4">
    <location>
        <begin position="195"/>
        <end position="217"/>
    </location>
</feature>
<feature type="transmembrane region" description="Helical" evidence="4">
    <location>
        <begin position="393"/>
        <end position="412"/>
    </location>
</feature>
<evidence type="ECO:0000256" key="2">
    <source>
        <dbReference type="ARBA" id="ARBA00006727"/>
    </source>
</evidence>
<evidence type="ECO:0000256" key="1">
    <source>
        <dbReference type="ARBA" id="ARBA00004141"/>
    </source>
</evidence>